<name>A0A822ZRB2_NELNU</name>
<sequence length="111" mass="12473">MHFVSIVLTNGLRFENHSSCPLCRHKVDPADLSPFAYSNSSRYLGNPSDLGEDSTVKLLVCREQDNQGSSRFSIGSSFRKIDKDDELPLQVQQGNEDNGGGEDYQWKLLHK</sequence>
<dbReference type="AlphaFoldDB" id="A0A822ZRB2"/>
<evidence type="ECO:0000313" key="3">
    <source>
        <dbReference type="Proteomes" id="UP000607653"/>
    </source>
</evidence>
<keyword evidence="3" id="KW-1185">Reference proteome</keyword>
<organism evidence="2 3">
    <name type="scientific">Nelumbo nucifera</name>
    <name type="common">Sacred lotus</name>
    <dbReference type="NCBI Taxonomy" id="4432"/>
    <lineage>
        <taxon>Eukaryota</taxon>
        <taxon>Viridiplantae</taxon>
        <taxon>Streptophyta</taxon>
        <taxon>Embryophyta</taxon>
        <taxon>Tracheophyta</taxon>
        <taxon>Spermatophyta</taxon>
        <taxon>Magnoliopsida</taxon>
        <taxon>Proteales</taxon>
        <taxon>Nelumbonaceae</taxon>
        <taxon>Nelumbo</taxon>
    </lineage>
</organism>
<reference evidence="2 3" key="1">
    <citation type="journal article" date="2020" name="Mol. Biol. Evol.">
        <title>Distinct Expression and Methylation Patterns for Genes with Different Fates following a Single Whole-Genome Duplication in Flowering Plants.</title>
        <authorList>
            <person name="Shi T."/>
            <person name="Rahmani R.S."/>
            <person name="Gugger P.F."/>
            <person name="Wang M."/>
            <person name="Li H."/>
            <person name="Zhang Y."/>
            <person name="Li Z."/>
            <person name="Wang Q."/>
            <person name="Van de Peer Y."/>
            <person name="Marchal K."/>
            <person name="Chen J."/>
        </authorList>
    </citation>
    <scope>NUCLEOTIDE SEQUENCE [LARGE SCALE GENOMIC DNA]</scope>
    <source>
        <tissue evidence="2">Leaf</tissue>
    </source>
</reference>
<proteinExistence type="predicted"/>
<gene>
    <name evidence="2" type="ORF">HUJ06_017340</name>
</gene>
<feature type="region of interest" description="Disordered" evidence="1">
    <location>
        <begin position="85"/>
        <end position="111"/>
    </location>
</feature>
<comment type="caution">
    <text evidence="2">The sequence shown here is derived from an EMBL/GenBank/DDBJ whole genome shotgun (WGS) entry which is preliminary data.</text>
</comment>
<accession>A0A822ZRB2</accession>
<evidence type="ECO:0000256" key="1">
    <source>
        <dbReference type="SAM" id="MobiDB-lite"/>
    </source>
</evidence>
<dbReference type="Proteomes" id="UP000607653">
    <property type="component" value="Unassembled WGS sequence"/>
</dbReference>
<dbReference type="EMBL" id="DUZY01000008">
    <property type="protein sequence ID" value="DAD47403.1"/>
    <property type="molecule type" value="Genomic_DNA"/>
</dbReference>
<protein>
    <submittedName>
        <fullName evidence="2">Uncharacterized protein</fullName>
    </submittedName>
</protein>
<evidence type="ECO:0000313" key="2">
    <source>
        <dbReference type="EMBL" id="DAD47403.1"/>
    </source>
</evidence>